<dbReference type="OrthoDB" id="4966at2759"/>
<dbReference type="GO" id="GO:0046656">
    <property type="term" value="P:folic acid biosynthetic process"/>
    <property type="evidence" value="ECO:0007669"/>
    <property type="project" value="UniProtKB-KW"/>
</dbReference>
<feature type="compositionally biased region" description="Basic and acidic residues" evidence="12">
    <location>
        <begin position="186"/>
        <end position="200"/>
    </location>
</feature>
<dbReference type="Proteomes" id="UP000186136">
    <property type="component" value="Unassembled WGS sequence"/>
</dbReference>
<keyword evidence="6" id="KW-0547">Nucleotide-binding</keyword>
<dbReference type="Gene3D" id="3.30.1130.10">
    <property type="match status" value="1"/>
</dbReference>
<dbReference type="PROSITE" id="PS00860">
    <property type="entry name" value="GTP_CYCLOHYDROL_1_2"/>
    <property type="match status" value="1"/>
</dbReference>
<dbReference type="HAMAP" id="MF_00223">
    <property type="entry name" value="FolE"/>
    <property type="match status" value="1"/>
</dbReference>
<dbReference type="GO" id="GO:0003934">
    <property type="term" value="F:GTP cyclohydrolase I activity"/>
    <property type="evidence" value="ECO:0007669"/>
    <property type="project" value="UniProtKB-EC"/>
</dbReference>
<feature type="domain" description="GTP cyclohydrolase I" evidence="13">
    <location>
        <begin position="204"/>
        <end position="380"/>
    </location>
</feature>
<keyword evidence="7 14" id="KW-0378">Hydrolase</keyword>
<dbReference type="UniPathway" id="UPA00848">
    <property type="reaction ID" value="UER00151"/>
</dbReference>
<dbReference type="GO" id="GO:0005525">
    <property type="term" value="F:GTP binding"/>
    <property type="evidence" value="ECO:0007669"/>
    <property type="project" value="UniProtKB-KW"/>
</dbReference>
<dbReference type="FunFam" id="1.10.286.10:FF:000003">
    <property type="entry name" value="GTP cyclohydrolase 1"/>
    <property type="match status" value="1"/>
</dbReference>
<evidence type="ECO:0000256" key="4">
    <source>
        <dbReference type="ARBA" id="ARBA00017272"/>
    </source>
</evidence>
<dbReference type="InterPro" id="IPR043133">
    <property type="entry name" value="GTP-CH-I_C/QueF"/>
</dbReference>
<dbReference type="FunFam" id="3.30.1130.10:FF:000012">
    <property type="entry name" value="GTP cyclohydrolase 1"/>
    <property type="match status" value="1"/>
</dbReference>
<dbReference type="PANTHER" id="PTHR11109:SF7">
    <property type="entry name" value="GTP CYCLOHYDROLASE 1"/>
    <property type="match status" value="1"/>
</dbReference>
<organism evidence="14 15">
    <name type="scientific">Pichia membranifaciens</name>
    <dbReference type="NCBI Taxonomy" id="4926"/>
    <lineage>
        <taxon>Eukaryota</taxon>
        <taxon>Fungi</taxon>
        <taxon>Dikarya</taxon>
        <taxon>Ascomycota</taxon>
        <taxon>Saccharomycotina</taxon>
        <taxon>Pichiomycetes</taxon>
        <taxon>Pichiales</taxon>
        <taxon>Pichiaceae</taxon>
        <taxon>Pichia</taxon>
    </lineage>
</organism>
<comment type="caution">
    <text evidence="14">The sequence shown here is derived from an EMBL/GenBank/DDBJ whole genome shotgun (WGS) entry which is preliminary data.</text>
</comment>
<dbReference type="Gene3D" id="1.10.286.10">
    <property type="match status" value="1"/>
</dbReference>
<evidence type="ECO:0000259" key="13">
    <source>
        <dbReference type="Pfam" id="PF01227"/>
    </source>
</evidence>
<evidence type="ECO:0000256" key="8">
    <source>
        <dbReference type="ARBA" id="ARBA00022909"/>
    </source>
</evidence>
<evidence type="ECO:0000256" key="2">
    <source>
        <dbReference type="ARBA" id="ARBA00008085"/>
    </source>
</evidence>
<evidence type="ECO:0000256" key="1">
    <source>
        <dbReference type="ARBA" id="ARBA00005080"/>
    </source>
</evidence>
<dbReference type="InterPro" id="IPR001474">
    <property type="entry name" value="GTP_CycHdrlase_I"/>
</dbReference>
<dbReference type="GO" id="GO:0005737">
    <property type="term" value="C:cytoplasm"/>
    <property type="evidence" value="ECO:0007669"/>
    <property type="project" value="TreeGrafter"/>
</dbReference>
<dbReference type="NCBIfam" id="TIGR00063">
    <property type="entry name" value="folE"/>
    <property type="match status" value="1"/>
</dbReference>
<dbReference type="InterPro" id="IPR053720">
    <property type="entry name" value="Psm_Assembly_Chaperone"/>
</dbReference>
<comment type="pathway">
    <text evidence="1">Cofactor biosynthesis; 7,8-dihydroneopterin triphosphate biosynthesis; 7,8-dihydroneopterin triphosphate from GTP: step 1/1.</text>
</comment>
<evidence type="ECO:0000256" key="10">
    <source>
        <dbReference type="ARBA" id="ARBA00030854"/>
    </source>
</evidence>
<dbReference type="InterPro" id="IPR020602">
    <property type="entry name" value="GTP_CycHdrlase_I_dom"/>
</dbReference>
<feature type="region of interest" description="Disordered" evidence="12">
    <location>
        <begin position="95"/>
        <end position="200"/>
    </location>
</feature>
<dbReference type="GO" id="GO:0008270">
    <property type="term" value="F:zinc ion binding"/>
    <property type="evidence" value="ECO:0007669"/>
    <property type="project" value="TreeGrafter"/>
</dbReference>
<dbReference type="PROSITE" id="PS00859">
    <property type="entry name" value="GTP_CYCLOHYDROL_1_1"/>
    <property type="match status" value="1"/>
</dbReference>
<dbReference type="CDD" id="cd00642">
    <property type="entry name" value="GTP_cyclohydro1"/>
    <property type="match status" value="1"/>
</dbReference>
<evidence type="ECO:0000256" key="12">
    <source>
        <dbReference type="SAM" id="MobiDB-lite"/>
    </source>
</evidence>
<proteinExistence type="inferred from homology"/>
<keyword evidence="9" id="KW-0342">GTP-binding</keyword>
<name>A0A1Q2YL94_9ASCO</name>
<evidence type="ECO:0000313" key="15">
    <source>
        <dbReference type="Proteomes" id="UP000186136"/>
    </source>
</evidence>
<feature type="compositionally biased region" description="Basic and acidic residues" evidence="12">
    <location>
        <begin position="136"/>
        <end position="152"/>
    </location>
</feature>
<dbReference type="SUPFAM" id="SSF55620">
    <property type="entry name" value="Tetrahydrobiopterin biosynthesis enzymes-like"/>
    <property type="match status" value="1"/>
</dbReference>
<evidence type="ECO:0000256" key="3">
    <source>
        <dbReference type="ARBA" id="ARBA00012715"/>
    </source>
</evidence>
<keyword evidence="8" id="KW-0289">Folate biosynthesis</keyword>
<dbReference type="EMBL" id="BDGI01000171">
    <property type="protein sequence ID" value="GAV30318.1"/>
    <property type="molecule type" value="Genomic_DNA"/>
</dbReference>
<evidence type="ECO:0000256" key="6">
    <source>
        <dbReference type="ARBA" id="ARBA00022741"/>
    </source>
</evidence>
<keyword evidence="5" id="KW-0021">Allosteric enzyme</keyword>
<dbReference type="InterPro" id="IPR018234">
    <property type="entry name" value="GTP_CycHdrlase_I_CS"/>
</dbReference>
<dbReference type="EC" id="3.5.4.16" evidence="3"/>
<dbReference type="Pfam" id="PF01227">
    <property type="entry name" value="GTP_cyclohydroI"/>
    <property type="match status" value="1"/>
</dbReference>
<dbReference type="InterPro" id="IPR043134">
    <property type="entry name" value="GTP-CH-I_N"/>
</dbReference>
<dbReference type="PANTHER" id="PTHR11109">
    <property type="entry name" value="GTP CYCLOHYDROLASE I"/>
    <property type="match status" value="1"/>
</dbReference>
<feature type="compositionally biased region" description="Polar residues" evidence="12">
    <location>
        <begin position="99"/>
        <end position="116"/>
    </location>
</feature>
<accession>A0A1Q2YL94</accession>
<keyword evidence="15" id="KW-1185">Reference proteome</keyword>
<dbReference type="Gene3D" id="3.30.230.90">
    <property type="match status" value="1"/>
</dbReference>
<dbReference type="NCBIfam" id="NF006826">
    <property type="entry name" value="PRK09347.1-3"/>
    <property type="match status" value="1"/>
</dbReference>
<dbReference type="GO" id="GO:0006729">
    <property type="term" value="P:tetrahydrobiopterin biosynthetic process"/>
    <property type="evidence" value="ECO:0007669"/>
    <property type="project" value="TreeGrafter"/>
</dbReference>
<reference evidence="14 15" key="1">
    <citation type="submission" date="2016-08" db="EMBL/GenBank/DDBJ databases">
        <title>Whole genome shotgun sequence of Pichia membranifaciens KS47-1.</title>
        <authorList>
            <person name="Konishi M."/>
            <person name="Ishida M."/>
            <person name="Arakawa T."/>
            <person name="Kato Y."/>
            <person name="Horiuchi J."/>
        </authorList>
    </citation>
    <scope>NUCLEOTIDE SEQUENCE [LARGE SCALE GENOMIC DNA]</scope>
    <source>
        <strain evidence="14 15">KS47-1</strain>
    </source>
</reference>
<dbReference type="AlphaFoldDB" id="A0A1Q2YL94"/>
<evidence type="ECO:0000256" key="11">
    <source>
        <dbReference type="ARBA" id="ARBA00055676"/>
    </source>
</evidence>
<gene>
    <name evidence="14" type="ORF">PMKS-003829</name>
</gene>
<protein>
    <recommendedName>
        <fullName evidence="4">GTP cyclohydrolase 1</fullName>
        <ecNumber evidence="3">3.5.4.16</ecNumber>
    </recommendedName>
    <alternativeName>
        <fullName evidence="10">GTP cyclohydrolase I</fullName>
    </alternativeName>
</protein>
<evidence type="ECO:0000256" key="9">
    <source>
        <dbReference type="ARBA" id="ARBA00023134"/>
    </source>
</evidence>
<evidence type="ECO:0000313" key="14">
    <source>
        <dbReference type="EMBL" id="GAV30318.1"/>
    </source>
</evidence>
<evidence type="ECO:0000256" key="7">
    <source>
        <dbReference type="ARBA" id="ARBA00022801"/>
    </source>
</evidence>
<comment type="similarity">
    <text evidence="2">Belongs to the GTP cyclohydrolase I family.</text>
</comment>
<sequence>MSIENFRNNVKELDLVIKIDDEEHMLTCTMLEFLDKLIIHLSMDGETDISYDIQIPEKNDLKKPLRRYNFEEEEEQEELESTIIPTVLIGLKSVHDKQPQTSSNLSEQNSTYSSAPGSGATDVTTPETWVEEEEQKEQIQTRHPQPKKEPWYKKLSGVPLNTRPASPYTLNPPIDSDGLSWPSMGARERLESSPEEAGKREKRIAEAVKTILSELGEDPNREGLLETPERYARAMLFFTKGYEENIKDVIKRAVFEEDHDEMVIVKDIEIYSLCEHHLVPFFGKCHIAYIPNKKVLGLSKLARLAEMFSRRLQVQERLTKQIAIALSEILQPRGVAVVIEATHMCMVSRGVQKSGAITSTSCMLGCFRSQQKTRDEFLTLLGRN</sequence>
<dbReference type="NCBIfam" id="NF006825">
    <property type="entry name" value="PRK09347.1-2"/>
    <property type="match status" value="1"/>
</dbReference>
<comment type="function">
    <text evidence="11">GTP cyclohydrolase 1 is the first enzyme in the biosynthetic pathway leading to folic acid.</text>
</comment>
<evidence type="ECO:0000256" key="5">
    <source>
        <dbReference type="ARBA" id="ARBA00022533"/>
    </source>
</evidence>
<dbReference type="GO" id="GO:0046654">
    <property type="term" value="P:tetrahydrofolate biosynthetic process"/>
    <property type="evidence" value="ECO:0007669"/>
    <property type="project" value="InterPro"/>
</dbReference>